<dbReference type="GO" id="GO:0002197">
    <property type="term" value="C:xanthine dehydrogenase complex"/>
    <property type="evidence" value="ECO:0007669"/>
    <property type="project" value="InterPro"/>
</dbReference>
<feature type="domain" description="FAD-binding PCMH-type" evidence="4">
    <location>
        <begin position="1"/>
        <end position="176"/>
    </location>
</feature>
<dbReference type="Proteomes" id="UP001238179">
    <property type="component" value="Chromosome"/>
</dbReference>
<protein>
    <submittedName>
        <fullName evidence="5">Xanthine dehydrogenase FAD-binding subunit XdhB</fullName>
    </submittedName>
</protein>
<keyword evidence="3" id="KW-0560">Oxidoreductase</keyword>
<gene>
    <name evidence="5" type="ORF">METEAL_24580</name>
</gene>
<keyword evidence="1" id="KW-0285">Flavoprotein</keyword>
<dbReference type="PANTHER" id="PTHR42659">
    <property type="entry name" value="XANTHINE DEHYDROGENASE SUBUNIT C-RELATED"/>
    <property type="match status" value="1"/>
</dbReference>
<dbReference type="SUPFAM" id="SSF55447">
    <property type="entry name" value="CO dehydrogenase flavoprotein C-terminal domain-like"/>
    <property type="match status" value="1"/>
</dbReference>
<proteinExistence type="predicted"/>
<dbReference type="KEGG" id="msil:METEAL_24580"/>
<dbReference type="InterPro" id="IPR005107">
    <property type="entry name" value="CO_DH_flav_C"/>
</dbReference>
<dbReference type="PROSITE" id="PS51387">
    <property type="entry name" value="FAD_PCMH"/>
    <property type="match status" value="1"/>
</dbReference>
<dbReference type="SMART" id="SM01092">
    <property type="entry name" value="CO_deh_flav_C"/>
    <property type="match status" value="1"/>
</dbReference>
<evidence type="ECO:0000259" key="4">
    <source>
        <dbReference type="PROSITE" id="PS51387"/>
    </source>
</evidence>
<reference evidence="6" key="1">
    <citation type="journal article" date="2023" name="Int. J. Syst. Evol. Microbiol.">
        <title>Mesoterricola silvestris gen. nov., sp. nov., Mesoterricola sediminis sp. nov., Geothrix oryzae sp. nov., Geothrix edaphica sp. nov., Geothrix rubra sp. nov., and Geothrix limicola sp. nov., six novel members of Acidobacteriota isolated from soils.</title>
        <authorList>
            <person name="Itoh H."/>
            <person name="Sugisawa Y."/>
            <person name="Mise K."/>
            <person name="Xu Z."/>
            <person name="Kuniyasu M."/>
            <person name="Ushijima N."/>
            <person name="Kawano K."/>
            <person name="Kobayashi E."/>
            <person name="Shiratori Y."/>
            <person name="Masuda Y."/>
            <person name="Senoo K."/>
        </authorList>
    </citation>
    <scope>NUCLEOTIDE SEQUENCE [LARGE SCALE GENOMIC DNA]</scope>
    <source>
        <strain evidence="6">W79</strain>
    </source>
</reference>
<dbReference type="InterPro" id="IPR016166">
    <property type="entry name" value="FAD-bd_PCMH"/>
</dbReference>
<dbReference type="InterPro" id="IPR036318">
    <property type="entry name" value="FAD-bd_PCMH-like_sf"/>
</dbReference>
<dbReference type="Gene3D" id="3.30.465.10">
    <property type="match status" value="1"/>
</dbReference>
<dbReference type="Gene3D" id="3.30.43.10">
    <property type="entry name" value="Uridine Diphospho-n-acetylenolpyruvylglucosamine Reductase, domain 2"/>
    <property type="match status" value="1"/>
</dbReference>
<organism evidence="5 6">
    <name type="scientific">Mesoterricola silvestris</name>
    <dbReference type="NCBI Taxonomy" id="2927979"/>
    <lineage>
        <taxon>Bacteria</taxon>
        <taxon>Pseudomonadati</taxon>
        <taxon>Acidobacteriota</taxon>
        <taxon>Holophagae</taxon>
        <taxon>Holophagales</taxon>
        <taxon>Holophagaceae</taxon>
        <taxon>Mesoterricola</taxon>
    </lineage>
</organism>
<dbReference type="PANTHER" id="PTHR42659:SF9">
    <property type="entry name" value="XANTHINE DEHYDROGENASE FAD-BINDING SUBUNIT XDHB-RELATED"/>
    <property type="match status" value="1"/>
</dbReference>
<evidence type="ECO:0000313" key="6">
    <source>
        <dbReference type="Proteomes" id="UP001238179"/>
    </source>
</evidence>
<dbReference type="SUPFAM" id="SSF56176">
    <property type="entry name" value="FAD-binding/transporter-associated domain-like"/>
    <property type="match status" value="1"/>
</dbReference>
<dbReference type="RefSeq" id="WP_316411935.1">
    <property type="nucleotide sequence ID" value="NZ_AP027080.1"/>
</dbReference>
<dbReference type="NCBIfam" id="NF043083">
    <property type="entry name" value="XdhB_XDHase"/>
    <property type="match status" value="1"/>
</dbReference>
<dbReference type="InterPro" id="IPR016167">
    <property type="entry name" value="FAD-bd_PCMH_sub1"/>
</dbReference>
<dbReference type="AlphaFoldDB" id="A0AA48GL68"/>
<name>A0AA48GL68_9BACT</name>
<keyword evidence="2" id="KW-0274">FAD</keyword>
<dbReference type="InterPro" id="IPR016169">
    <property type="entry name" value="FAD-bd_PCMH_sub2"/>
</dbReference>
<dbReference type="FunFam" id="3.30.465.10:FF:000017">
    <property type="entry name" value="Xanthine dehydrogenase, FAD binding subunit"/>
    <property type="match status" value="1"/>
</dbReference>
<evidence type="ECO:0000256" key="2">
    <source>
        <dbReference type="ARBA" id="ARBA00022827"/>
    </source>
</evidence>
<dbReference type="Pfam" id="PF03450">
    <property type="entry name" value="CO_deh_flav_C"/>
    <property type="match status" value="1"/>
</dbReference>
<dbReference type="GO" id="GO:0071949">
    <property type="term" value="F:FAD binding"/>
    <property type="evidence" value="ECO:0007669"/>
    <property type="project" value="InterPro"/>
</dbReference>
<dbReference type="EMBL" id="AP027080">
    <property type="protein sequence ID" value="BDU73284.1"/>
    <property type="molecule type" value="Genomic_DNA"/>
</dbReference>
<evidence type="ECO:0000256" key="1">
    <source>
        <dbReference type="ARBA" id="ARBA00022630"/>
    </source>
</evidence>
<sequence length="293" mass="31094">MFDICELHEPGTLEEAKAVLAANPDLKVIAGGTDVLIRLQHGSLAGSGLLSLKNLHGLEEIAMLGDGTISVGAMAPFTTIFRNGLIRERVPILCEAAVSMGGPQVRNVATIGGNICNGAVSADSASTLFALDALLKLETATDERIIPMGDFYAGPGKVNLRPGELLTAILIPREGYEGMGGHYIKYAMRKAMDIATLGVAAVCKVREDRFADLRIGLGVAAPVPIRCFEAEAYAKGKEVTLEVVQEIARLAVKPARARTSWRASKDYREHLIEVLAQRAVAEAVKRGGGCCAD</sequence>
<dbReference type="GO" id="GO:0004854">
    <property type="term" value="F:xanthine dehydrogenase activity"/>
    <property type="evidence" value="ECO:0007669"/>
    <property type="project" value="InterPro"/>
</dbReference>
<dbReference type="InterPro" id="IPR051312">
    <property type="entry name" value="Diverse_Substr_Oxidored"/>
</dbReference>
<evidence type="ECO:0000313" key="5">
    <source>
        <dbReference type="EMBL" id="BDU73284.1"/>
    </source>
</evidence>
<dbReference type="InterPro" id="IPR050031">
    <property type="entry name" value="XdhB_XDHase"/>
</dbReference>
<dbReference type="InterPro" id="IPR002346">
    <property type="entry name" value="Mopterin_DH_FAD-bd"/>
</dbReference>
<evidence type="ECO:0000256" key="3">
    <source>
        <dbReference type="ARBA" id="ARBA00023002"/>
    </source>
</evidence>
<accession>A0AA48GL68</accession>
<dbReference type="InterPro" id="IPR036683">
    <property type="entry name" value="CO_DH_flav_C_dom_sf"/>
</dbReference>
<keyword evidence="6" id="KW-1185">Reference proteome</keyword>
<dbReference type="Pfam" id="PF00941">
    <property type="entry name" value="FAD_binding_5"/>
    <property type="match status" value="1"/>
</dbReference>
<dbReference type="Gene3D" id="3.30.390.50">
    <property type="entry name" value="CO dehydrogenase flavoprotein, C-terminal domain"/>
    <property type="match status" value="1"/>
</dbReference>
<dbReference type="NCBIfam" id="NF007427">
    <property type="entry name" value="PRK09971.1"/>
    <property type="match status" value="1"/>
</dbReference>